<protein>
    <submittedName>
        <fullName evidence="2">Uncharacterized protein</fullName>
    </submittedName>
</protein>
<evidence type="ECO:0000256" key="1">
    <source>
        <dbReference type="SAM" id="SignalP"/>
    </source>
</evidence>
<evidence type="ECO:0000313" key="3">
    <source>
        <dbReference type="Proteomes" id="UP000308054"/>
    </source>
</evidence>
<feature type="chain" id="PRO_5020452903" evidence="1">
    <location>
        <begin position="29"/>
        <end position="197"/>
    </location>
</feature>
<evidence type="ECO:0000313" key="2">
    <source>
        <dbReference type="EMBL" id="TGY89119.1"/>
    </source>
</evidence>
<feature type="signal peptide" evidence="1">
    <location>
        <begin position="1"/>
        <end position="28"/>
    </location>
</feature>
<gene>
    <name evidence="2" type="ORF">E5163_08310</name>
</gene>
<accession>A0A4V3RY58</accession>
<reference evidence="2 3" key="1">
    <citation type="journal article" date="2017" name="Int. J. Syst. Evol. Microbiol.">
        <title>Marinicauda algicola sp. nov., isolated from a marine red alga Rhodosorus marinus.</title>
        <authorList>
            <person name="Jeong S.E."/>
            <person name="Jeon S.H."/>
            <person name="Chun B.H."/>
            <person name="Kim D.W."/>
            <person name="Jeon C.O."/>
        </authorList>
    </citation>
    <scope>NUCLEOTIDE SEQUENCE [LARGE SCALE GENOMIC DNA]</scope>
    <source>
        <strain evidence="2 3">JCM 31718</strain>
    </source>
</reference>
<dbReference type="EMBL" id="SRXW01000002">
    <property type="protein sequence ID" value="TGY89119.1"/>
    <property type="molecule type" value="Genomic_DNA"/>
</dbReference>
<dbReference type="AlphaFoldDB" id="A0A4V3RY58"/>
<keyword evidence="3" id="KW-1185">Reference proteome</keyword>
<name>A0A4V3RY58_9PROT</name>
<keyword evidence="1" id="KW-0732">Signal</keyword>
<dbReference type="Proteomes" id="UP000308054">
    <property type="component" value="Unassembled WGS sequence"/>
</dbReference>
<organism evidence="2 3">
    <name type="scientific">Marinicauda algicola</name>
    <dbReference type="NCBI Taxonomy" id="2029849"/>
    <lineage>
        <taxon>Bacteria</taxon>
        <taxon>Pseudomonadati</taxon>
        <taxon>Pseudomonadota</taxon>
        <taxon>Alphaproteobacteria</taxon>
        <taxon>Maricaulales</taxon>
        <taxon>Maricaulaceae</taxon>
        <taxon>Marinicauda</taxon>
    </lineage>
</organism>
<sequence length="197" mass="21466">MLRLFTILAIAVLLAATGAFIVQPGAFAAAQEPGSDAAIAEPPGTGDGPGYVWDREFDASGFYLPTSDLVASGWVLDHIHVGRPEDFDAWEEESMPSMIPVWIDFHHEDSPTGMGELGEYFLDTKRVRAQGFFIEPGRFDLRALDPELNSVVISGMFHPEHFHAPGGVPSPEPSLTGGAEINGERFRNVSFTHWLGD</sequence>
<proteinExistence type="predicted"/>
<dbReference type="OrthoDB" id="7631022at2"/>
<dbReference type="RefSeq" id="WP_135995658.1">
    <property type="nucleotide sequence ID" value="NZ_CP071057.1"/>
</dbReference>
<comment type="caution">
    <text evidence="2">The sequence shown here is derived from an EMBL/GenBank/DDBJ whole genome shotgun (WGS) entry which is preliminary data.</text>
</comment>